<feature type="region of interest" description="Disordered" evidence="1">
    <location>
        <begin position="33"/>
        <end position="64"/>
    </location>
</feature>
<sequence length="64" mass="6127">MGPADGDSVPRVDGRVSQPLRVELCAGELERGSSDRGVAAGGGARVQCEDAGGGDEGGGGDGGV</sequence>
<name>A0AAV0N148_9ROSI</name>
<reference evidence="2" key="1">
    <citation type="submission" date="2022-08" db="EMBL/GenBank/DDBJ databases">
        <authorList>
            <person name="Gutierrez-Valencia J."/>
        </authorList>
    </citation>
    <scope>NUCLEOTIDE SEQUENCE</scope>
</reference>
<evidence type="ECO:0000313" key="3">
    <source>
        <dbReference type="Proteomes" id="UP001154282"/>
    </source>
</evidence>
<keyword evidence="3" id="KW-1185">Reference proteome</keyword>
<accession>A0AAV0N148</accession>
<gene>
    <name evidence="2" type="ORF">LITE_LOCUS31140</name>
</gene>
<proteinExistence type="predicted"/>
<dbReference type="EMBL" id="CAMGYJ010000007">
    <property type="protein sequence ID" value="CAI0452210.1"/>
    <property type="molecule type" value="Genomic_DNA"/>
</dbReference>
<feature type="compositionally biased region" description="Gly residues" evidence="1">
    <location>
        <begin position="54"/>
        <end position="64"/>
    </location>
</feature>
<evidence type="ECO:0000313" key="2">
    <source>
        <dbReference type="EMBL" id="CAI0452210.1"/>
    </source>
</evidence>
<protein>
    <submittedName>
        <fullName evidence="2">Uncharacterized protein</fullName>
    </submittedName>
</protein>
<evidence type="ECO:0000256" key="1">
    <source>
        <dbReference type="SAM" id="MobiDB-lite"/>
    </source>
</evidence>
<comment type="caution">
    <text evidence="2">The sequence shown here is derived from an EMBL/GenBank/DDBJ whole genome shotgun (WGS) entry which is preliminary data.</text>
</comment>
<dbReference type="Proteomes" id="UP001154282">
    <property type="component" value="Unassembled WGS sequence"/>
</dbReference>
<organism evidence="2 3">
    <name type="scientific">Linum tenue</name>
    <dbReference type="NCBI Taxonomy" id="586396"/>
    <lineage>
        <taxon>Eukaryota</taxon>
        <taxon>Viridiplantae</taxon>
        <taxon>Streptophyta</taxon>
        <taxon>Embryophyta</taxon>
        <taxon>Tracheophyta</taxon>
        <taxon>Spermatophyta</taxon>
        <taxon>Magnoliopsida</taxon>
        <taxon>eudicotyledons</taxon>
        <taxon>Gunneridae</taxon>
        <taxon>Pentapetalae</taxon>
        <taxon>rosids</taxon>
        <taxon>fabids</taxon>
        <taxon>Malpighiales</taxon>
        <taxon>Linaceae</taxon>
        <taxon>Linum</taxon>
    </lineage>
</organism>
<dbReference type="AlphaFoldDB" id="A0AAV0N148"/>